<reference evidence="3" key="3">
    <citation type="submission" date="2023-03" db="UniProtKB">
        <authorList>
            <consortium name="EnsemblPlants"/>
        </authorList>
    </citation>
    <scope>IDENTIFICATION</scope>
    <source>
        <strain evidence="3">cv. Chiifu-401-42</strain>
    </source>
</reference>
<protein>
    <submittedName>
        <fullName evidence="3">Uncharacterized protein</fullName>
    </submittedName>
</protein>
<evidence type="ECO:0000256" key="2">
    <source>
        <dbReference type="SAM" id="Phobius"/>
    </source>
</evidence>
<organism evidence="3 4">
    <name type="scientific">Brassica campestris</name>
    <name type="common">Field mustard</name>
    <dbReference type="NCBI Taxonomy" id="3711"/>
    <lineage>
        <taxon>Eukaryota</taxon>
        <taxon>Viridiplantae</taxon>
        <taxon>Streptophyta</taxon>
        <taxon>Embryophyta</taxon>
        <taxon>Tracheophyta</taxon>
        <taxon>Spermatophyta</taxon>
        <taxon>Magnoliopsida</taxon>
        <taxon>eudicotyledons</taxon>
        <taxon>Gunneridae</taxon>
        <taxon>Pentapetalae</taxon>
        <taxon>rosids</taxon>
        <taxon>malvids</taxon>
        <taxon>Brassicales</taxon>
        <taxon>Brassicaceae</taxon>
        <taxon>Brassiceae</taxon>
        <taxon>Brassica</taxon>
    </lineage>
</organism>
<name>M4DEU5_BRACM</name>
<feature type="region of interest" description="Disordered" evidence="1">
    <location>
        <begin position="498"/>
        <end position="518"/>
    </location>
</feature>
<reference evidence="3 4" key="1">
    <citation type="journal article" date="2011" name="Nat. Genet.">
        <title>The genome of the mesopolyploid crop species Brassica rapa.</title>
        <authorList>
            <consortium name="Brassica rapa Genome Sequencing Project Consortium"/>
            <person name="Wang X."/>
            <person name="Wang H."/>
            <person name="Wang J."/>
            <person name="Sun R."/>
            <person name="Wu J."/>
            <person name="Liu S."/>
            <person name="Bai Y."/>
            <person name="Mun J.H."/>
            <person name="Bancroft I."/>
            <person name="Cheng F."/>
            <person name="Huang S."/>
            <person name="Li X."/>
            <person name="Hua W."/>
            <person name="Wang J."/>
            <person name="Wang X."/>
            <person name="Freeling M."/>
            <person name="Pires J.C."/>
            <person name="Paterson A.H."/>
            <person name="Chalhoub B."/>
            <person name="Wang B."/>
            <person name="Hayward A."/>
            <person name="Sharpe A.G."/>
            <person name="Park B.S."/>
            <person name="Weisshaar B."/>
            <person name="Liu B."/>
            <person name="Li B."/>
            <person name="Liu B."/>
            <person name="Tong C."/>
            <person name="Song C."/>
            <person name="Duran C."/>
            <person name="Peng C."/>
            <person name="Geng C."/>
            <person name="Koh C."/>
            <person name="Lin C."/>
            <person name="Edwards D."/>
            <person name="Mu D."/>
            <person name="Shen D."/>
            <person name="Soumpourou E."/>
            <person name="Li F."/>
            <person name="Fraser F."/>
            <person name="Conant G."/>
            <person name="Lassalle G."/>
            <person name="King G.J."/>
            <person name="Bonnema G."/>
            <person name="Tang H."/>
            <person name="Wang H."/>
            <person name="Belcram H."/>
            <person name="Zhou H."/>
            <person name="Hirakawa H."/>
            <person name="Abe H."/>
            <person name="Guo H."/>
            <person name="Wang H."/>
            <person name="Jin H."/>
            <person name="Parkin I.A."/>
            <person name="Batley J."/>
            <person name="Kim J.S."/>
            <person name="Just J."/>
            <person name="Li J."/>
            <person name="Xu J."/>
            <person name="Deng J."/>
            <person name="Kim J.A."/>
            <person name="Li J."/>
            <person name="Yu J."/>
            <person name="Meng J."/>
            <person name="Wang J."/>
            <person name="Min J."/>
            <person name="Poulain J."/>
            <person name="Wang J."/>
            <person name="Hatakeyama K."/>
            <person name="Wu K."/>
            <person name="Wang L."/>
            <person name="Fang L."/>
            <person name="Trick M."/>
            <person name="Links M.G."/>
            <person name="Zhao M."/>
            <person name="Jin M."/>
            <person name="Ramchiary N."/>
            <person name="Drou N."/>
            <person name="Berkman P.J."/>
            <person name="Cai Q."/>
            <person name="Huang Q."/>
            <person name="Li R."/>
            <person name="Tabata S."/>
            <person name="Cheng S."/>
            <person name="Zhang S."/>
            <person name="Zhang S."/>
            <person name="Huang S."/>
            <person name="Sato S."/>
            <person name="Sun S."/>
            <person name="Kwon S.J."/>
            <person name="Choi S.R."/>
            <person name="Lee T.H."/>
            <person name="Fan W."/>
            <person name="Zhao X."/>
            <person name="Tan X."/>
            <person name="Xu X."/>
            <person name="Wang Y."/>
            <person name="Qiu Y."/>
            <person name="Yin Y."/>
            <person name="Li Y."/>
            <person name="Du Y."/>
            <person name="Liao Y."/>
            <person name="Lim Y."/>
            <person name="Narusaka Y."/>
            <person name="Wang Y."/>
            <person name="Wang Z."/>
            <person name="Li Z."/>
            <person name="Wang Z."/>
            <person name="Xiong Z."/>
            <person name="Zhang Z."/>
        </authorList>
    </citation>
    <scope>NUCLEOTIDE SEQUENCE [LARGE SCALE GENOMIC DNA]</scope>
    <source>
        <strain evidence="3 4">cv. Chiifu-401-42</strain>
    </source>
</reference>
<dbReference type="PANTHER" id="PTHR31099:SF49">
    <property type="entry name" value="MYOSIN HEAVY CHAIN-LIKE PROTEIN"/>
    <property type="match status" value="1"/>
</dbReference>
<dbReference type="Gramene" id="Bra015017.1">
    <property type="protein sequence ID" value="Bra015017.1-P"/>
    <property type="gene ID" value="Bra015017"/>
</dbReference>
<keyword evidence="2" id="KW-0472">Membrane</keyword>
<feature type="transmembrane region" description="Helical" evidence="2">
    <location>
        <begin position="194"/>
        <end position="214"/>
    </location>
</feature>
<dbReference type="AlphaFoldDB" id="M4DEU5"/>
<evidence type="ECO:0000256" key="1">
    <source>
        <dbReference type="SAM" id="MobiDB-lite"/>
    </source>
</evidence>
<accession>M4DEU5</accession>
<dbReference type="InParanoid" id="M4DEU5"/>
<reference evidence="3 4" key="2">
    <citation type="journal article" date="2018" name="Hortic Res">
        <title>Improved Brassica rapa reference genome by single-molecule sequencing and chromosome conformation capture technologies.</title>
        <authorList>
            <person name="Zhang L."/>
            <person name="Cai X."/>
            <person name="Wu J."/>
            <person name="Liu M."/>
            <person name="Grob S."/>
            <person name="Cheng F."/>
            <person name="Liang J."/>
            <person name="Cai C."/>
            <person name="Liu Z."/>
            <person name="Liu B."/>
            <person name="Wang F."/>
            <person name="Li S."/>
            <person name="Liu F."/>
            <person name="Li X."/>
            <person name="Cheng L."/>
            <person name="Yang W."/>
            <person name="Li M.H."/>
            <person name="Grossniklaus U."/>
            <person name="Zheng H."/>
            <person name="Wang X."/>
        </authorList>
    </citation>
    <scope>NUCLEOTIDE SEQUENCE [LARGE SCALE GENOMIC DNA]</scope>
    <source>
        <strain evidence="3 4">cv. Chiifu-401-42</strain>
    </source>
</reference>
<evidence type="ECO:0000313" key="4">
    <source>
        <dbReference type="Proteomes" id="UP000011750"/>
    </source>
</evidence>
<keyword evidence="4" id="KW-1185">Reference proteome</keyword>
<dbReference type="HOGENOM" id="CLU_493787_0_0_1"/>
<sequence length="552" mass="62270">MDVQVFTKRFLHQCYLFDCLRGSQPFCNVDHEWVALADEDHPHSVFFVDGVSRQHQDLLSFKILTVKALNQACGVPLIGAEVLTQPPWLLEEFNMNREERETARSWLFMSESDILGHPWVVTGQRRVYGIECTTCVMYQNPPFGRFILSRYRSPLHEDSVYWLNFSERNVGSWKMFLQNNAANAQKNKITRVKLIYIFFSPFIWKIYAVLITVVSQDDNRRYNAGISENLAQNRDDNLVNQLSGTWSVPLSETRGSGYCLEAGGNDTGEIILNFEFRGPRSAEMYDFLGKTFNGFPSSRIYSLLSLPYFCAPCFPICSTQLNPQSWRLLVAIQNLGDLENLSFGINEVLFSYHLAPLNGNEGQLHLRPRSGLPIVEELQKGDRKGLGDTGGYTAFFDLLTLLLCLQLERTPFFRRERTPLFEHAIFPLIVVKYPSYLVTAHYTVAASGQRSFCGLSRSGQCDVSKKEFASRTVSGDDLVITGSRRALTVKIEPSALVQTKKSRGGGMPTRSSQQSAEVAHSVGSLATDLSNLNLQVFPQDDTILPSGDPIQF</sequence>
<dbReference type="EnsemblPlants" id="Bra015017.1">
    <property type="protein sequence ID" value="Bra015017.1-P"/>
    <property type="gene ID" value="Bra015017"/>
</dbReference>
<dbReference type="Proteomes" id="UP000011750">
    <property type="component" value="Chromosome A07"/>
</dbReference>
<proteinExistence type="predicted"/>
<evidence type="ECO:0000313" key="3">
    <source>
        <dbReference type="EnsemblPlants" id="Bra015017.1-P"/>
    </source>
</evidence>
<keyword evidence="2" id="KW-0812">Transmembrane</keyword>
<dbReference type="PANTHER" id="PTHR31099">
    <property type="entry name" value="OS06G0165300 PROTEIN"/>
    <property type="match status" value="1"/>
</dbReference>
<keyword evidence="2" id="KW-1133">Transmembrane helix</keyword>